<comment type="caution">
    <text evidence="9">The sequence shown here is derived from an EMBL/GenBank/DDBJ whole genome shotgun (WGS) entry which is preliminary data.</text>
</comment>
<dbReference type="GO" id="GO:0006412">
    <property type="term" value="P:translation"/>
    <property type="evidence" value="ECO:0007669"/>
    <property type="project" value="InterPro"/>
</dbReference>
<evidence type="ECO:0000256" key="4">
    <source>
        <dbReference type="ARBA" id="ARBA00022980"/>
    </source>
</evidence>
<evidence type="ECO:0000256" key="8">
    <source>
        <dbReference type="RuleBase" id="RU000560"/>
    </source>
</evidence>
<dbReference type="PANTHER" id="PTHR10986">
    <property type="entry name" value="39S RIBOSOMAL PROTEIN L20"/>
    <property type="match status" value="1"/>
</dbReference>
<dbReference type="FunFam" id="1.10.1900.20:FF:000001">
    <property type="entry name" value="50S ribosomal protein L20"/>
    <property type="match status" value="1"/>
</dbReference>
<keyword evidence="5 7" id="KW-0687">Ribonucleoprotein</keyword>
<evidence type="ECO:0000256" key="2">
    <source>
        <dbReference type="ARBA" id="ARBA00022730"/>
    </source>
</evidence>
<organism evidence="9 10">
    <name type="scientific">Candidatus Schekmanbacteria bacterium RBG_16_38_10</name>
    <dbReference type="NCBI Taxonomy" id="1817879"/>
    <lineage>
        <taxon>Bacteria</taxon>
        <taxon>Candidatus Schekmaniibacteriota</taxon>
    </lineage>
</organism>
<dbReference type="EMBL" id="MGDE01000236">
    <property type="protein sequence ID" value="OGL43214.1"/>
    <property type="molecule type" value="Genomic_DNA"/>
</dbReference>
<dbReference type="GO" id="GO:0019843">
    <property type="term" value="F:rRNA binding"/>
    <property type="evidence" value="ECO:0007669"/>
    <property type="project" value="UniProtKB-UniRule"/>
</dbReference>
<dbReference type="GO" id="GO:0005840">
    <property type="term" value="C:ribosome"/>
    <property type="evidence" value="ECO:0007669"/>
    <property type="project" value="UniProtKB-KW"/>
</dbReference>
<keyword evidence="4 7" id="KW-0689">Ribosomal protein</keyword>
<dbReference type="HAMAP" id="MF_00382">
    <property type="entry name" value="Ribosomal_bL20"/>
    <property type="match status" value="1"/>
</dbReference>
<dbReference type="SUPFAM" id="SSF74731">
    <property type="entry name" value="Ribosomal protein L20"/>
    <property type="match status" value="1"/>
</dbReference>
<reference evidence="9 10" key="1">
    <citation type="journal article" date="2016" name="Nat. Commun.">
        <title>Thousands of microbial genomes shed light on interconnected biogeochemical processes in an aquifer system.</title>
        <authorList>
            <person name="Anantharaman K."/>
            <person name="Brown C.T."/>
            <person name="Hug L.A."/>
            <person name="Sharon I."/>
            <person name="Castelle C.J."/>
            <person name="Probst A.J."/>
            <person name="Thomas B.C."/>
            <person name="Singh A."/>
            <person name="Wilkins M.J."/>
            <person name="Karaoz U."/>
            <person name="Brodie E.L."/>
            <person name="Williams K.H."/>
            <person name="Hubbard S.S."/>
            <person name="Banfield J.F."/>
        </authorList>
    </citation>
    <scope>NUCLEOTIDE SEQUENCE [LARGE SCALE GENOMIC DNA]</scope>
</reference>
<dbReference type="PROSITE" id="PS00937">
    <property type="entry name" value="RIBOSOMAL_L20"/>
    <property type="match status" value="1"/>
</dbReference>
<dbReference type="NCBIfam" id="TIGR01032">
    <property type="entry name" value="rplT_bact"/>
    <property type="match status" value="1"/>
</dbReference>
<sequence length="118" mass="13294">MPRVKRGFKARRRRKKVLSMAKGYWGAKSRSYTIAAQALLKSLTYSYIGRKQKKRNFRSLWITRINAAARLNGISYSKLVSGLSKANIEINRKSLSELAIKDPSGFSEIVAIAKSNLS</sequence>
<evidence type="ECO:0000256" key="7">
    <source>
        <dbReference type="HAMAP-Rule" id="MF_00382"/>
    </source>
</evidence>
<dbReference type="GO" id="GO:1990904">
    <property type="term" value="C:ribonucleoprotein complex"/>
    <property type="evidence" value="ECO:0007669"/>
    <property type="project" value="UniProtKB-KW"/>
</dbReference>
<proteinExistence type="inferred from homology"/>
<protein>
    <recommendedName>
        <fullName evidence="6 7">Large ribosomal subunit protein bL20</fullName>
    </recommendedName>
</protein>
<dbReference type="PRINTS" id="PR00062">
    <property type="entry name" value="RIBOSOMALL20"/>
</dbReference>
<dbReference type="CDD" id="cd07026">
    <property type="entry name" value="Ribosomal_L20"/>
    <property type="match status" value="1"/>
</dbReference>
<gene>
    <name evidence="7" type="primary">rplT</name>
    <name evidence="9" type="ORF">A2W05_09615</name>
</gene>
<evidence type="ECO:0000256" key="1">
    <source>
        <dbReference type="ARBA" id="ARBA00007698"/>
    </source>
</evidence>
<keyword evidence="3 7" id="KW-0694">RNA-binding</keyword>
<evidence type="ECO:0000313" key="10">
    <source>
        <dbReference type="Proteomes" id="UP000178797"/>
    </source>
</evidence>
<keyword evidence="2 7" id="KW-0699">rRNA-binding</keyword>
<dbReference type="Gene3D" id="6.10.160.10">
    <property type="match status" value="1"/>
</dbReference>
<evidence type="ECO:0000256" key="3">
    <source>
        <dbReference type="ARBA" id="ARBA00022884"/>
    </source>
</evidence>
<dbReference type="AlphaFoldDB" id="A0A1F7RQF2"/>
<name>A0A1F7RQF2_9BACT</name>
<dbReference type="GO" id="GO:0000027">
    <property type="term" value="P:ribosomal large subunit assembly"/>
    <property type="evidence" value="ECO:0007669"/>
    <property type="project" value="UniProtKB-UniRule"/>
</dbReference>
<comment type="function">
    <text evidence="7 8">Binds directly to 23S ribosomal RNA and is necessary for the in vitro assembly process of the 50S ribosomal subunit. It is not involved in the protein synthesizing functions of that subunit.</text>
</comment>
<dbReference type="Pfam" id="PF00453">
    <property type="entry name" value="Ribosomal_L20"/>
    <property type="match status" value="1"/>
</dbReference>
<dbReference type="Proteomes" id="UP000178797">
    <property type="component" value="Unassembled WGS sequence"/>
</dbReference>
<accession>A0A1F7RQF2</accession>
<evidence type="ECO:0000256" key="5">
    <source>
        <dbReference type="ARBA" id="ARBA00023274"/>
    </source>
</evidence>
<dbReference type="Gene3D" id="1.10.1900.20">
    <property type="entry name" value="Ribosomal protein L20"/>
    <property type="match status" value="1"/>
</dbReference>
<dbReference type="GO" id="GO:0003735">
    <property type="term" value="F:structural constituent of ribosome"/>
    <property type="evidence" value="ECO:0007669"/>
    <property type="project" value="InterPro"/>
</dbReference>
<dbReference type="InterPro" id="IPR005813">
    <property type="entry name" value="Ribosomal_bL20"/>
</dbReference>
<dbReference type="InterPro" id="IPR035566">
    <property type="entry name" value="Ribosomal_protein_bL20_C"/>
</dbReference>
<dbReference type="InterPro" id="IPR049946">
    <property type="entry name" value="RIBOSOMAL_L20_CS"/>
</dbReference>
<evidence type="ECO:0000256" key="6">
    <source>
        <dbReference type="ARBA" id="ARBA00035172"/>
    </source>
</evidence>
<comment type="similarity">
    <text evidence="1 7 8">Belongs to the bacterial ribosomal protein bL20 family.</text>
</comment>
<evidence type="ECO:0000313" key="9">
    <source>
        <dbReference type="EMBL" id="OGL43214.1"/>
    </source>
</evidence>